<name>A0ACB8RNP3_9AGAM</name>
<accession>A0ACB8RNP3</accession>
<organism evidence="1 2">
    <name type="scientific">Auriscalpium vulgare</name>
    <dbReference type="NCBI Taxonomy" id="40419"/>
    <lineage>
        <taxon>Eukaryota</taxon>
        <taxon>Fungi</taxon>
        <taxon>Dikarya</taxon>
        <taxon>Basidiomycota</taxon>
        <taxon>Agaricomycotina</taxon>
        <taxon>Agaricomycetes</taxon>
        <taxon>Russulales</taxon>
        <taxon>Auriscalpiaceae</taxon>
        <taxon>Auriscalpium</taxon>
    </lineage>
</organism>
<protein>
    <submittedName>
        <fullName evidence="1">Uncharacterized protein</fullName>
    </submittedName>
</protein>
<dbReference type="EMBL" id="MU275943">
    <property type="protein sequence ID" value="KAI0045733.1"/>
    <property type="molecule type" value="Genomic_DNA"/>
</dbReference>
<dbReference type="Proteomes" id="UP000814033">
    <property type="component" value="Unassembled WGS sequence"/>
</dbReference>
<comment type="caution">
    <text evidence="1">The sequence shown here is derived from an EMBL/GenBank/DDBJ whole genome shotgun (WGS) entry which is preliminary data.</text>
</comment>
<evidence type="ECO:0000313" key="2">
    <source>
        <dbReference type="Proteomes" id="UP000814033"/>
    </source>
</evidence>
<reference evidence="1" key="1">
    <citation type="submission" date="2021-02" db="EMBL/GenBank/DDBJ databases">
        <authorList>
            <consortium name="DOE Joint Genome Institute"/>
            <person name="Ahrendt S."/>
            <person name="Looney B.P."/>
            <person name="Miyauchi S."/>
            <person name="Morin E."/>
            <person name="Drula E."/>
            <person name="Courty P.E."/>
            <person name="Chicoki N."/>
            <person name="Fauchery L."/>
            <person name="Kohler A."/>
            <person name="Kuo A."/>
            <person name="Labutti K."/>
            <person name="Pangilinan J."/>
            <person name="Lipzen A."/>
            <person name="Riley R."/>
            <person name="Andreopoulos W."/>
            <person name="He G."/>
            <person name="Johnson J."/>
            <person name="Barry K.W."/>
            <person name="Grigoriev I.V."/>
            <person name="Nagy L."/>
            <person name="Hibbett D."/>
            <person name="Henrissat B."/>
            <person name="Matheny P.B."/>
            <person name="Labbe J."/>
            <person name="Martin F."/>
        </authorList>
    </citation>
    <scope>NUCLEOTIDE SEQUENCE</scope>
    <source>
        <strain evidence="1">FP105234-sp</strain>
    </source>
</reference>
<gene>
    <name evidence="1" type="ORF">FA95DRAFT_1596662</name>
</gene>
<reference evidence="1" key="2">
    <citation type="journal article" date="2022" name="New Phytol.">
        <title>Evolutionary transition to the ectomycorrhizal habit in the genomes of a hyperdiverse lineage of mushroom-forming fungi.</title>
        <authorList>
            <person name="Looney B."/>
            <person name="Miyauchi S."/>
            <person name="Morin E."/>
            <person name="Drula E."/>
            <person name="Courty P.E."/>
            <person name="Kohler A."/>
            <person name="Kuo A."/>
            <person name="LaButti K."/>
            <person name="Pangilinan J."/>
            <person name="Lipzen A."/>
            <person name="Riley R."/>
            <person name="Andreopoulos W."/>
            <person name="He G."/>
            <person name="Johnson J."/>
            <person name="Nolan M."/>
            <person name="Tritt A."/>
            <person name="Barry K.W."/>
            <person name="Grigoriev I.V."/>
            <person name="Nagy L.G."/>
            <person name="Hibbett D."/>
            <person name="Henrissat B."/>
            <person name="Matheny P.B."/>
            <person name="Labbe J."/>
            <person name="Martin F.M."/>
        </authorList>
    </citation>
    <scope>NUCLEOTIDE SEQUENCE</scope>
    <source>
        <strain evidence="1">FP105234-sp</strain>
    </source>
</reference>
<proteinExistence type="predicted"/>
<keyword evidence="2" id="KW-1185">Reference proteome</keyword>
<sequence>MSGRKRKELSSVAQTYQAIHDLLLGIKSNLNTQGAEPSLVTDLYELSALSEKLVFQRSKPSQSSKEWRDEADTLDREGTNLWNISSTLRPASSDQITSLVAALRLSAFRLIEAGLPPNPTIETFIHMLQLASKTGITLAEIGKHELASSVLGSAAKYEQSLRSQDDPQGMHQQLKAQATVVYYCSRMEAAWKEGNESLAQYMLQNITESDPERLGLLPARDRELLASKLLEIGRSLLTGGTRPSENDTDTRAREAVRWMQKAFALAEQLDDTVTAGAAELKRCILRNLGGYRSNMVPETSCSRSGWLDGLRLAARGYVLSSAHDPENLSRAEASLNELLASIESFPDHAETEYQELRWWKLAVLKRRNATNDALLEAFRSIIDHMEFTEDNVTNVLYELRTLPHQQLVVTVLQHCIQASLETVNGSGLPYMDRLLLALIFHCSKDADHARAMRDLRATFSLFQSAEFELPKVCATACLMLFWQYGERRLSSKRYPEAADWFLAGTHQTFSSTPAATASKCYRKAALCHIEQHEYAQASAIIRRCPGDEAPTHYVMFLVSVRQGLEADAIRAVQAMVQASQFDRKMLLMAFRLAHESDLKNLLLAVLQELLNFVRDRERIEADVEPVTLVRCMIRLVMRLQADPTNDKNALIDALIGHFATAKSLVERACAEKRVSMVMKDVSWLWRTAYNCAAQGSTEWDDAEVRVPPLFDVSRELLETYFQMAFEVDEEMYLCIVFASFAATSARVFAMRKGLPTDKDLARSTGQEVRACEVRLRSVLDKAPLQPDNVTRVLHCLRVLMVFEAEVACRLQEWESLPQIIQKAAQIPTPLVDTFEAITDLLWAESNCPNDVLFAALEAILHASLDCNSLSVEKFARWLRAICTMLLSRNTAPDRLKAVGYIEQAITVLEEHGGDDGDDDQAYPMDERYWLLTSAYNTGIECLHVYLLDEAKRWFEASTVICRFVSDGEGRAQKISETYSQLLDRYTS</sequence>
<evidence type="ECO:0000313" key="1">
    <source>
        <dbReference type="EMBL" id="KAI0045733.1"/>
    </source>
</evidence>